<feature type="domain" description="EF-hand" evidence="12">
    <location>
        <begin position="524"/>
        <end position="551"/>
    </location>
</feature>
<protein>
    <submittedName>
        <fullName evidence="14">Calcium-dependent protein kinase 2 (PfCDPK2)</fullName>
    </submittedName>
</protein>
<dbReference type="PROSITE" id="PS00018">
    <property type="entry name" value="EF_HAND_1"/>
    <property type="match status" value="1"/>
</dbReference>
<evidence type="ECO:0000256" key="9">
    <source>
        <dbReference type="ARBA" id="ARBA00024334"/>
    </source>
</evidence>
<proteinExistence type="inferred from homology"/>
<keyword evidence="3" id="KW-0723">Serine/threonine-protein kinase</keyword>
<dbReference type="SMART" id="SM00220">
    <property type="entry name" value="S_TKc"/>
    <property type="match status" value="1"/>
</dbReference>
<evidence type="ECO:0000256" key="4">
    <source>
        <dbReference type="ARBA" id="ARBA00022679"/>
    </source>
</evidence>
<dbReference type="FunFam" id="1.10.510.10:FF:000571">
    <property type="entry name" value="Maternal embryonic leucine zipper kinase"/>
    <property type="match status" value="1"/>
</dbReference>
<name>A0A9P1BUX1_9DINO</name>
<dbReference type="InterPro" id="IPR017441">
    <property type="entry name" value="Protein_kinase_ATP_BS"/>
</dbReference>
<comment type="subunit">
    <text evidence="2">Monomer.</text>
</comment>
<dbReference type="InterPro" id="IPR011009">
    <property type="entry name" value="Kinase-like_dom_sf"/>
</dbReference>
<organism evidence="13">
    <name type="scientific">Cladocopium goreaui</name>
    <dbReference type="NCBI Taxonomy" id="2562237"/>
    <lineage>
        <taxon>Eukaryota</taxon>
        <taxon>Sar</taxon>
        <taxon>Alveolata</taxon>
        <taxon>Dinophyceae</taxon>
        <taxon>Suessiales</taxon>
        <taxon>Symbiodiniaceae</taxon>
        <taxon>Cladocopium</taxon>
    </lineage>
</organism>
<dbReference type="EMBL" id="CAMXCT020000516">
    <property type="protein sequence ID" value="CAL1133218.1"/>
    <property type="molecule type" value="Genomic_DNA"/>
</dbReference>
<keyword evidence="6 14" id="KW-0418">Kinase</keyword>
<dbReference type="PROSITE" id="PS00108">
    <property type="entry name" value="PROTEIN_KINASE_ST"/>
    <property type="match status" value="1"/>
</dbReference>
<dbReference type="PANTHER" id="PTHR24349">
    <property type="entry name" value="SERINE/THREONINE-PROTEIN KINASE"/>
    <property type="match status" value="1"/>
</dbReference>
<dbReference type="SUPFAM" id="SSF56112">
    <property type="entry name" value="Protein kinase-like (PK-like)"/>
    <property type="match status" value="1"/>
</dbReference>
<comment type="similarity">
    <text evidence="9">Belongs to the protein kinase superfamily. Ser/Thr protein kinase family. CDPK subfamily.</text>
</comment>
<dbReference type="Proteomes" id="UP001152797">
    <property type="component" value="Unassembled WGS sequence"/>
</dbReference>
<evidence type="ECO:0000256" key="3">
    <source>
        <dbReference type="ARBA" id="ARBA00022527"/>
    </source>
</evidence>
<dbReference type="GO" id="GO:0004674">
    <property type="term" value="F:protein serine/threonine kinase activity"/>
    <property type="evidence" value="ECO:0007669"/>
    <property type="project" value="UniProtKB-KW"/>
</dbReference>
<evidence type="ECO:0000313" key="14">
    <source>
        <dbReference type="EMBL" id="CAL4767155.1"/>
    </source>
</evidence>
<keyword evidence="8 10" id="KW-0067">ATP-binding</keyword>
<dbReference type="InterPro" id="IPR018247">
    <property type="entry name" value="EF_Hand_1_Ca_BS"/>
</dbReference>
<dbReference type="InterPro" id="IPR050205">
    <property type="entry name" value="CDPK_Ser/Thr_kinases"/>
</dbReference>
<dbReference type="InterPro" id="IPR011992">
    <property type="entry name" value="EF-hand-dom_pair"/>
</dbReference>
<dbReference type="PROSITE" id="PS00107">
    <property type="entry name" value="PROTEIN_KINASE_ATP"/>
    <property type="match status" value="1"/>
</dbReference>
<dbReference type="Gene3D" id="3.30.200.20">
    <property type="entry name" value="Phosphorylase Kinase, domain 1"/>
    <property type="match status" value="1"/>
</dbReference>
<evidence type="ECO:0000259" key="12">
    <source>
        <dbReference type="PROSITE" id="PS50222"/>
    </source>
</evidence>
<feature type="domain" description="Protein kinase" evidence="11">
    <location>
        <begin position="148"/>
        <end position="401"/>
    </location>
</feature>
<dbReference type="PROSITE" id="PS50011">
    <property type="entry name" value="PROTEIN_KINASE_DOM"/>
    <property type="match status" value="1"/>
</dbReference>
<dbReference type="AlphaFoldDB" id="A0A9P1BUX1"/>
<evidence type="ECO:0000256" key="2">
    <source>
        <dbReference type="ARBA" id="ARBA00011245"/>
    </source>
</evidence>
<dbReference type="PROSITE" id="PS50222">
    <property type="entry name" value="EF_HAND_2"/>
    <property type="match status" value="1"/>
</dbReference>
<keyword evidence="5 10" id="KW-0547">Nucleotide-binding</keyword>
<keyword evidence="15" id="KW-1185">Reference proteome</keyword>
<dbReference type="InterPro" id="IPR000719">
    <property type="entry name" value="Prot_kinase_dom"/>
</dbReference>
<reference evidence="13" key="1">
    <citation type="submission" date="2022-10" db="EMBL/GenBank/DDBJ databases">
        <authorList>
            <person name="Chen Y."/>
            <person name="Dougan E. K."/>
            <person name="Chan C."/>
            <person name="Rhodes N."/>
            <person name="Thang M."/>
        </authorList>
    </citation>
    <scope>NUCLEOTIDE SEQUENCE</scope>
</reference>
<dbReference type="InterPro" id="IPR008271">
    <property type="entry name" value="Ser/Thr_kinase_AS"/>
</dbReference>
<dbReference type="EMBL" id="CAMXCT010000516">
    <property type="protein sequence ID" value="CAI3979843.1"/>
    <property type="molecule type" value="Genomic_DNA"/>
</dbReference>
<keyword evidence="7" id="KW-0106">Calcium</keyword>
<evidence type="ECO:0000256" key="1">
    <source>
        <dbReference type="ARBA" id="ARBA00001946"/>
    </source>
</evidence>
<reference evidence="14 15" key="2">
    <citation type="submission" date="2024-05" db="EMBL/GenBank/DDBJ databases">
        <authorList>
            <person name="Chen Y."/>
            <person name="Shah S."/>
            <person name="Dougan E. K."/>
            <person name="Thang M."/>
            <person name="Chan C."/>
        </authorList>
    </citation>
    <scope>NUCLEOTIDE SEQUENCE [LARGE SCALE GENOMIC DNA]</scope>
</reference>
<evidence type="ECO:0000256" key="7">
    <source>
        <dbReference type="ARBA" id="ARBA00022837"/>
    </source>
</evidence>
<dbReference type="SUPFAM" id="SSF47473">
    <property type="entry name" value="EF-hand"/>
    <property type="match status" value="1"/>
</dbReference>
<dbReference type="EMBL" id="CAMXCT030000516">
    <property type="protein sequence ID" value="CAL4767155.1"/>
    <property type="molecule type" value="Genomic_DNA"/>
</dbReference>
<sequence>MTVAGSSSYLFTVWAMRRLCAFPNRFKLSYCVCYGRSYAGSASGQSMLHSQQLQFFLQGARTARLTDRAVCTIAGLAVGISLLSLFEGSRERLNRLRALSEKQDMQLQRQLRELRSCSMPLDLAETSTLIHKLFWKDCQTDIREAYCFPSDQPLGSGAYGVVWLAKHRRTGIKRAVKRIDKRWLRPGEIEAWKKMDHPHVCRLVEYFESPHYLWLVTELCHGEELCERIISEQRGLPETEVAKFMEQMLRATLHCHQRGMLHRDLKPENFLFTGADCEDLKLIDFGFAVQDGTWSAESKYDGTLLYASPQQLKGAHTAKSDDVWSLGVIFHILLTGQFPFSTSEDAIFKEMSERGVLQKDLEGHLEGLSCSIEAADLLHQLLTWDASGRISLEAALEHPFLAVAGTPPSLSAQDVILRLDHFVDSCRLKQLAQTAIAHLLGESRKDGALARATFVELERLGDGEVTITSLRHFLQMHGMQPAAGWFSKVERLLGENGCIGYTRFLAAALDDSGIQGDQRVKSMVFDLLDSDGDGLISVEDLRSGLNLSLDDSTQVISEALADLGLSGQQAGGKSMSFHGRI</sequence>
<evidence type="ECO:0000256" key="8">
    <source>
        <dbReference type="ARBA" id="ARBA00022840"/>
    </source>
</evidence>
<evidence type="ECO:0000313" key="13">
    <source>
        <dbReference type="EMBL" id="CAI3979843.1"/>
    </source>
</evidence>
<dbReference type="OrthoDB" id="447538at2759"/>
<accession>A0A9P1BUX1</accession>
<keyword evidence="4" id="KW-0808">Transferase</keyword>
<evidence type="ECO:0000313" key="15">
    <source>
        <dbReference type="Proteomes" id="UP001152797"/>
    </source>
</evidence>
<evidence type="ECO:0000256" key="5">
    <source>
        <dbReference type="ARBA" id="ARBA00022741"/>
    </source>
</evidence>
<comment type="cofactor">
    <cofactor evidence="1">
        <name>Mg(2+)</name>
        <dbReference type="ChEBI" id="CHEBI:18420"/>
    </cofactor>
</comment>
<gene>
    <name evidence="13" type="ORF">C1SCF055_LOCUS7769</name>
</gene>
<dbReference type="Gene3D" id="1.10.238.10">
    <property type="entry name" value="EF-hand"/>
    <property type="match status" value="2"/>
</dbReference>
<dbReference type="GO" id="GO:0005524">
    <property type="term" value="F:ATP binding"/>
    <property type="evidence" value="ECO:0007669"/>
    <property type="project" value="UniProtKB-UniRule"/>
</dbReference>
<dbReference type="GO" id="GO:0005509">
    <property type="term" value="F:calcium ion binding"/>
    <property type="evidence" value="ECO:0007669"/>
    <property type="project" value="InterPro"/>
</dbReference>
<evidence type="ECO:0000256" key="10">
    <source>
        <dbReference type="PROSITE-ProRule" id="PRU10141"/>
    </source>
</evidence>
<evidence type="ECO:0000259" key="11">
    <source>
        <dbReference type="PROSITE" id="PS50011"/>
    </source>
</evidence>
<evidence type="ECO:0000256" key="6">
    <source>
        <dbReference type="ARBA" id="ARBA00022777"/>
    </source>
</evidence>
<dbReference type="Gene3D" id="1.10.510.10">
    <property type="entry name" value="Transferase(Phosphotransferase) domain 1"/>
    <property type="match status" value="1"/>
</dbReference>
<dbReference type="InterPro" id="IPR002048">
    <property type="entry name" value="EF_hand_dom"/>
</dbReference>
<feature type="binding site" evidence="10">
    <location>
        <position position="177"/>
    </location>
    <ligand>
        <name>ATP</name>
        <dbReference type="ChEBI" id="CHEBI:30616"/>
    </ligand>
</feature>
<dbReference type="Pfam" id="PF00069">
    <property type="entry name" value="Pkinase"/>
    <property type="match status" value="1"/>
</dbReference>
<comment type="caution">
    <text evidence="13">The sequence shown here is derived from an EMBL/GenBank/DDBJ whole genome shotgun (WGS) entry which is preliminary data.</text>
</comment>